<keyword evidence="1" id="KW-1133">Transmembrane helix</keyword>
<accession>A0ABS9K954</accession>
<comment type="caution">
    <text evidence="3">The sequence shown here is derived from an EMBL/GenBank/DDBJ whole genome shotgun (WGS) entry which is preliminary data.</text>
</comment>
<keyword evidence="3" id="KW-0808">Transferase</keyword>
<dbReference type="Pfam" id="PF06580">
    <property type="entry name" value="His_kinase"/>
    <property type="match status" value="1"/>
</dbReference>
<dbReference type="Proteomes" id="UP001165366">
    <property type="component" value="Unassembled WGS sequence"/>
</dbReference>
<evidence type="ECO:0000259" key="2">
    <source>
        <dbReference type="Pfam" id="PF06580"/>
    </source>
</evidence>
<organism evidence="3 4">
    <name type="scientific">Rhodohalobacter sulfatireducens</name>
    <dbReference type="NCBI Taxonomy" id="2911366"/>
    <lineage>
        <taxon>Bacteria</taxon>
        <taxon>Pseudomonadati</taxon>
        <taxon>Balneolota</taxon>
        <taxon>Balneolia</taxon>
        <taxon>Balneolales</taxon>
        <taxon>Balneolaceae</taxon>
        <taxon>Rhodohalobacter</taxon>
    </lineage>
</organism>
<evidence type="ECO:0000313" key="3">
    <source>
        <dbReference type="EMBL" id="MCG2587371.1"/>
    </source>
</evidence>
<reference evidence="3" key="1">
    <citation type="submission" date="2022-01" db="EMBL/GenBank/DDBJ databases">
        <authorList>
            <person name="Wang Y."/>
        </authorList>
    </citation>
    <scope>NUCLEOTIDE SEQUENCE</scope>
    <source>
        <strain evidence="3">WB101</strain>
    </source>
</reference>
<dbReference type="GO" id="GO:0016301">
    <property type="term" value="F:kinase activity"/>
    <property type="evidence" value="ECO:0007669"/>
    <property type="project" value="UniProtKB-KW"/>
</dbReference>
<feature type="transmembrane region" description="Helical" evidence="1">
    <location>
        <begin position="48"/>
        <end position="74"/>
    </location>
</feature>
<evidence type="ECO:0000256" key="1">
    <source>
        <dbReference type="SAM" id="Phobius"/>
    </source>
</evidence>
<feature type="transmembrane region" description="Helical" evidence="1">
    <location>
        <begin position="15"/>
        <end position="36"/>
    </location>
</feature>
<reference evidence="3" key="2">
    <citation type="submission" date="2024-05" db="EMBL/GenBank/DDBJ databases">
        <title>Rhodohalobacter halophilus gen. nov., sp. nov., a moderately halophilic member of the family Balneolaceae.</title>
        <authorList>
            <person name="Xia J."/>
        </authorList>
    </citation>
    <scope>NUCLEOTIDE SEQUENCE</scope>
    <source>
        <strain evidence="3">WB101</strain>
    </source>
</reference>
<feature type="transmembrane region" description="Helical" evidence="1">
    <location>
        <begin position="128"/>
        <end position="151"/>
    </location>
</feature>
<keyword evidence="4" id="KW-1185">Reference proteome</keyword>
<dbReference type="InterPro" id="IPR050640">
    <property type="entry name" value="Bact_2-comp_sensor_kinase"/>
</dbReference>
<dbReference type="EMBL" id="JAKLWS010000001">
    <property type="protein sequence ID" value="MCG2587371.1"/>
    <property type="molecule type" value="Genomic_DNA"/>
</dbReference>
<keyword evidence="1" id="KW-0812">Transmembrane</keyword>
<keyword evidence="1" id="KW-0472">Membrane</keyword>
<dbReference type="PANTHER" id="PTHR34220">
    <property type="entry name" value="SENSOR HISTIDINE KINASE YPDA"/>
    <property type="match status" value="1"/>
</dbReference>
<dbReference type="InterPro" id="IPR010559">
    <property type="entry name" value="Sig_transdc_His_kin_internal"/>
</dbReference>
<dbReference type="PANTHER" id="PTHR34220:SF7">
    <property type="entry name" value="SENSOR HISTIDINE KINASE YPDA"/>
    <property type="match status" value="1"/>
</dbReference>
<name>A0ABS9K954_9BACT</name>
<evidence type="ECO:0000313" key="4">
    <source>
        <dbReference type="Proteomes" id="UP001165366"/>
    </source>
</evidence>
<proteinExistence type="predicted"/>
<gene>
    <name evidence="3" type="ORF">L6773_02255</name>
</gene>
<feature type="domain" description="Signal transduction histidine kinase internal region" evidence="2">
    <location>
        <begin position="172"/>
        <end position="248"/>
    </location>
</feature>
<feature type="transmembrane region" description="Helical" evidence="1">
    <location>
        <begin position="95"/>
        <end position="116"/>
    </location>
</feature>
<sequence length="353" mass="40982">MAFQKLHSIIPFRKLFFLLLSVALSLQIIIISYNHFSGFYTIETAAEAIIRLSWGTFLSLIAAFMLAYPDLYLIRKLNIKYPWKKNGVLRSSIQLIFSILIGVIIAVFITTVAHLINPYEEDLLTTYVFNSIVLAVCNVAILIIFEAWIFFIAESEAEKRNEELMKELTQIRFEVLKNQMNPHFMFNSLNVLTGLIETDPEKSQRFIEEFSSIYRYVLDTIEQHVVSLEKELEFARSYMYLQQIRHGEYLNFSVNIRSELLSYYLPPLSLQVVLENAIKHNQVSGEKPLHIEIFDEENNLVITNSLQPKMTFGKSTGIGQQNLIKRYSMICSRVPEFHVGTDQYRVVLPLIEE</sequence>
<keyword evidence="3" id="KW-0418">Kinase</keyword>
<protein>
    <submittedName>
        <fullName evidence="3">Histidine kinase</fullName>
    </submittedName>
</protein>
<dbReference type="RefSeq" id="WP_237852208.1">
    <property type="nucleotide sequence ID" value="NZ_JAKLWS010000001.1"/>
</dbReference>